<name>A0ACC0GZI2_9ERIC</name>
<organism evidence="1 2">
    <name type="scientific">Camellia lanceoleosa</name>
    <dbReference type="NCBI Taxonomy" id="1840588"/>
    <lineage>
        <taxon>Eukaryota</taxon>
        <taxon>Viridiplantae</taxon>
        <taxon>Streptophyta</taxon>
        <taxon>Embryophyta</taxon>
        <taxon>Tracheophyta</taxon>
        <taxon>Spermatophyta</taxon>
        <taxon>Magnoliopsida</taxon>
        <taxon>eudicotyledons</taxon>
        <taxon>Gunneridae</taxon>
        <taxon>Pentapetalae</taxon>
        <taxon>asterids</taxon>
        <taxon>Ericales</taxon>
        <taxon>Theaceae</taxon>
        <taxon>Camellia</taxon>
    </lineage>
</organism>
<protein>
    <submittedName>
        <fullName evidence="1">Uncharacterized protein</fullName>
    </submittedName>
</protein>
<dbReference type="Proteomes" id="UP001060215">
    <property type="component" value="Chromosome 7"/>
</dbReference>
<evidence type="ECO:0000313" key="2">
    <source>
        <dbReference type="Proteomes" id="UP001060215"/>
    </source>
</evidence>
<proteinExistence type="predicted"/>
<comment type="caution">
    <text evidence="1">The sequence shown here is derived from an EMBL/GenBank/DDBJ whole genome shotgun (WGS) entry which is preliminary data.</text>
</comment>
<dbReference type="EMBL" id="CM045764">
    <property type="protein sequence ID" value="KAI8006129.1"/>
    <property type="molecule type" value="Genomic_DNA"/>
</dbReference>
<reference evidence="1 2" key="1">
    <citation type="journal article" date="2022" name="Plant J.">
        <title>Chromosome-level genome of Camellia lanceoleosa provides a valuable resource for understanding genome evolution and self-incompatibility.</title>
        <authorList>
            <person name="Gong W."/>
            <person name="Xiao S."/>
            <person name="Wang L."/>
            <person name="Liao Z."/>
            <person name="Chang Y."/>
            <person name="Mo W."/>
            <person name="Hu G."/>
            <person name="Li W."/>
            <person name="Zhao G."/>
            <person name="Zhu H."/>
            <person name="Hu X."/>
            <person name="Ji K."/>
            <person name="Xiang X."/>
            <person name="Song Q."/>
            <person name="Yuan D."/>
            <person name="Jin S."/>
            <person name="Zhang L."/>
        </authorList>
    </citation>
    <scope>NUCLEOTIDE SEQUENCE [LARGE SCALE GENOMIC DNA]</scope>
    <source>
        <strain evidence="1">SQ_2022a</strain>
    </source>
</reference>
<gene>
    <name evidence="1" type="ORF">LOK49_LG07G00668</name>
</gene>
<accession>A0ACC0GZI2</accession>
<sequence length="87" mass="9745">MHLSFSEAVSLLKLAPCPYSVSQLQGSFNCYCMMLDDSIILFADRLPWYNGHLAAITIEKRSNLVQLMTNGYPEIAATICQQGLKLF</sequence>
<evidence type="ECO:0000313" key="1">
    <source>
        <dbReference type="EMBL" id="KAI8006129.1"/>
    </source>
</evidence>
<keyword evidence="2" id="KW-1185">Reference proteome</keyword>